<name>A0A6J5YEX2_9ZZZZ</name>
<dbReference type="PANTHER" id="PTHR10704">
    <property type="entry name" value="CARBOHYDRATE SULFOTRANSFERASE"/>
    <property type="match status" value="1"/>
</dbReference>
<gene>
    <name evidence="1" type="ORF">UFOPK1392_02456</name>
</gene>
<protein>
    <submittedName>
        <fullName evidence="1">Unannotated protein</fullName>
    </submittedName>
</protein>
<dbReference type="PANTHER" id="PTHR10704:SF44">
    <property type="entry name" value="LD35051P-RELATED"/>
    <property type="match status" value="1"/>
</dbReference>
<dbReference type="EMBL" id="CAEMXZ010000193">
    <property type="protein sequence ID" value="CAB4324680.1"/>
    <property type="molecule type" value="Genomic_DNA"/>
</dbReference>
<dbReference type="AlphaFoldDB" id="A0A6J5YEX2"/>
<evidence type="ECO:0000313" key="1">
    <source>
        <dbReference type="EMBL" id="CAB4324680.1"/>
    </source>
</evidence>
<sequence>MTRRTVLYIGGTGRTGSTMVDQLLGQFDTYFSGGEMAFFWSRGIEAGAICACGEPVRTCSVWSHAVETITDDPDGLAAQMVALRRRFWSPHVFAMIIPGFARRRMREIAELPRTIERLYDDVIATRDIKVFIDSSKEPHYSYILREGSDLDLRFLHLVRDPRAVGRSWQRRKTEAGLTTNEIMEQRSSPMASAYYMFSNIVSEIFWGSRARQYAFLRYEDFVADPAGILTSIGEFAGSPIDPNSVLDGTSFAIGQMHTSWGNPSRVGRTSITIRQDDAWRTELSRCDLVLLTLLNLPLLLRYGYPIRPSRPRRRTLRSRRLRQADLAHR</sequence>
<proteinExistence type="predicted"/>
<dbReference type="SUPFAM" id="SSF52540">
    <property type="entry name" value="P-loop containing nucleoside triphosphate hydrolases"/>
    <property type="match status" value="1"/>
</dbReference>
<dbReference type="InterPro" id="IPR027417">
    <property type="entry name" value="P-loop_NTPase"/>
</dbReference>
<reference evidence="1" key="1">
    <citation type="submission" date="2020-05" db="EMBL/GenBank/DDBJ databases">
        <authorList>
            <person name="Chiriac C."/>
            <person name="Salcher M."/>
            <person name="Ghai R."/>
            <person name="Kavagutti S V."/>
        </authorList>
    </citation>
    <scope>NUCLEOTIDE SEQUENCE</scope>
</reference>
<dbReference type="GO" id="GO:0006044">
    <property type="term" value="P:N-acetylglucosamine metabolic process"/>
    <property type="evidence" value="ECO:0007669"/>
    <property type="project" value="TreeGrafter"/>
</dbReference>
<dbReference type="Pfam" id="PF13469">
    <property type="entry name" value="Sulfotransfer_3"/>
    <property type="match status" value="1"/>
</dbReference>
<organism evidence="1">
    <name type="scientific">freshwater metagenome</name>
    <dbReference type="NCBI Taxonomy" id="449393"/>
    <lineage>
        <taxon>unclassified sequences</taxon>
        <taxon>metagenomes</taxon>
        <taxon>ecological metagenomes</taxon>
    </lineage>
</organism>
<dbReference type="GO" id="GO:0001517">
    <property type="term" value="F:N-acetylglucosamine 6-O-sulfotransferase activity"/>
    <property type="evidence" value="ECO:0007669"/>
    <property type="project" value="TreeGrafter"/>
</dbReference>
<accession>A0A6J5YEX2</accession>
<dbReference type="InterPro" id="IPR051135">
    <property type="entry name" value="Gal/GlcNAc/GalNAc_ST"/>
</dbReference>
<dbReference type="GO" id="GO:0006790">
    <property type="term" value="P:sulfur compound metabolic process"/>
    <property type="evidence" value="ECO:0007669"/>
    <property type="project" value="TreeGrafter"/>
</dbReference>
<dbReference type="Gene3D" id="3.40.50.300">
    <property type="entry name" value="P-loop containing nucleotide triphosphate hydrolases"/>
    <property type="match status" value="1"/>
</dbReference>